<dbReference type="EMBL" id="BAABLV010000001">
    <property type="protein sequence ID" value="GAA4887999.1"/>
    <property type="molecule type" value="Genomic_DNA"/>
</dbReference>
<dbReference type="CDD" id="cd07812">
    <property type="entry name" value="SRPBCC"/>
    <property type="match status" value="1"/>
</dbReference>
<accession>A0ABP9EW38</accession>
<reference evidence="2" key="1">
    <citation type="journal article" date="2019" name="Int. J. Syst. Evol. Microbiol.">
        <title>The Global Catalogue of Microorganisms (GCM) 10K type strain sequencing project: providing services to taxonomists for standard genome sequencing and annotation.</title>
        <authorList>
            <consortium name="The Broad Institute Genomics Platform"/>
            <consortium name="The Broad Institute Genome Sequencing Center for Infectious Disease"/>
            <person name="Wu L."/>
            <person name="Ma J."/>
        </authorList>
    </citation>
    <scope>NUCLEOTIDE SEQUENCE [LARGE SCALE GENOMIC DNA]</scope>
    <source>
        <strain evidence="2">JCM 19125</strain>
    </source>
</reference>
<evidence type="ECO:0000313" key="2">
    <source>
        <dbReference type="Proteomes" id="UP001501521"/>
    </source>
</evidence>
<dbReference type="Proteomes" id="UP001501521">
    <property type="component" value="Unassembled WGS sequence"/>
</dbReference>
<proteinExistence type="predicted"/>
<comment type="caution">
    <text evidence="1">The sequence shown here is derived from an EMBL/GenBank/DDBJ whole genome shotgun (WGS) entry which is preliminary data.</text>
</comment>
<evidence type="ECO:0000313" key="1">
    <source>
        <dbReference type="EMBL" id="GAA4887999.1"/>
    </source>
</evidence>
<gene>
    <name evidence="1" type="ORF">GCM10025789_00220</name>
</gene>
<sequence length="156" mass="17470">MWIIHISHSDAVEIITAEVRGWGMQSRHVSCVIEAPPLRVYEYAANLDNLPSWAAGLAEAKVEHREGAVVVDSPMGRVQVLFAEWNEYGVLDHDVTLPSGEVVHNPMRVVAHPLGAEVIFTVRQLDLSDEQFERDCQLVAEDLHRLKGIIEESQPN</sequence>
<protein>
    <submittedName>
        <fullName evidence="1">SRPBCC family protein</fullName>
    </submittedName>
</protein>
<keyword evidence="2" id="KW-1185">Reference proteome</keyword>
<dbReference type="SUPFAM" id="SSF55961">
    <property type="entry name" value="Bet v1-like"/>
    <property type="match status" value="1"/>
</dbReference>
<organism evidence="1 2">
    <name type="scientific">Tessaracoccus lubricantis</name>
    <dbReference type="NCBI Taxonomy" id="545543"/>
    <lineage>
        <taxon>Bacteria</taxon>
        <taxon>Bacillati</taxon>
        <taxon>Actinomycetota</taxon>
        <taxon>Actinomycetes</taxon>
        <taxon>Propionibacteriales</taxon>
        <taxon>Propionibacteriaceae</taxon>
        <taxon>Tessaracoccus</taxon>
    </lineage>
</organism>
<dbReference type="InterPro" id="IPR023393">
    <property type="entry name" value="START-like_dom_sf"/>
</dbReference>
<dbReference type="Gene3D" id="3.30.530.20">
    <property type="match status" value="1"/>
</dbReference>
<name>A0ABP9EW38_9ACTN</name>